<evidence type="ECO:0000313" key="3">
    <source>
        <dbReference type="Proteomes" id="UP001199816"/>
    </source>
</evidence>
<keyword evidence="1" id="KW-0732">Signal</keyword>
<dbReference type="PROSITE" id="PS51257">
    <property type="entry name" value="PROKAR_LIPOPROTEIN"/>
    <property type="match status" value="1"/>
</dbReference>
<reference evidence="2 3" key="1">
    <citation type="submission" date="2021-11" db="EMBL/GenBank/DDBJ databases">
        <title>Genomic of Niabella pedocola.</title>
        <authorList>
            <person name="Wu T."/>
        </authorList>
    </citation>
    <scope>NUCLEOTIDE SEQUENCE [LARGE SCALE GENOMIC DNA]</scope>
    <source>
        <strain evidence="2 3">JCM 31011</strain>
    </source>
</reference>
<comment type="caution">
    <text evidence="2">The sequence shown here is derived from an EMBL/GenBank/DDBJ whole genome shotgun (WGS) entry which is preliminary data.</text>
</comment>
<organism evidence="2 3">
    <name type="scientific">Niabella pedocola</name>
    <dbReference type="NCBI Taxonomy" id="1752077"/>
    <lineage>
        <taxon>Bacteria</taxon>
        <taxon>Pseudomonadati</taxon>
        <taxon>Bacteroidota</taxon>
        <taxon>Chitinophagia</taxon>
        <taxon>Chitinophagales</taxon>
        <taxon>Chitinophagaceae</taxon>
        <taxon>Niabella</taxon>
    </lineage>
</organism>
<feature type="chain" id="PRO_5046505113" description="Lipocalin-like domain-containing protein" evidence="1">
    <location>
        <begin position="22"/>
        <end position="158"/>
    </location>
</feature>
<gene>
    <name evidence="2" type="ORF">LQ567_13805</name>
</gene>
<keyword evidence="3" id="KW-1185">Reference proteome</keyword>
<name>A0ABS8PVB0_9BACT</name>
<evidence type="ECO:0000256" key="1">
    <source>
        <dbReference type="SAM" id="SignalP"/>
    </source>
</evidence>
<dbReference type="EMBL" id="JAJNEC010000005">
    <property type="protein sequence ID" value="MCD2423846.1"/>
    <property type="molecule type" value="Genomic_DNA"/>
</dbReference>
<accession>A0ABS8PVB0</accession>
<dbReference type="Proteomes" id="UP001199816">
    <property type="component" value="Unassembled WGS sequence"/>
</dbReference>
<sequence>MKKIMYLFLLVVGTTSLFSCSKNKKEIPQPGRLTGLWSQTSFHYTAHKGTSIIEEYTTVTETGKQITIRFFEDGRFETYERSLEEDVSEITAHVEGTYHYDAETGVLTMDDTESGEHATATVLTLSDQQLTFSQSASPALHNTEADKEVFTLYFNRVP</sequence>
<protein>
    <recommendedName>
        <fullName evidence="4">Lipocalin-like domain-containing protein</fullName>
    </recommendedName>
</protein>
<proteinExistence type="predicted"/>
<feature type="signal peptide" evidence="1">
    <location>
        <begin position="1"/>
        <end position="21"/>
    </location>
</feature>
<dbReference type="RefSeq" id="WP_231005104.1">
    <property type="nucleotide sequence ID" value="NZ_JAJNEC010000005.1"/>
</dbReference>
<evidence type="ECO:0000313" key="2">
    <source>
        <dbReference type="EMBL" id="MCD2423846.1"/>
    </source>
</evidence>
<evidence type="ECO:0008006" key="4">
    <source>
        <dbReference type="Google" id="ProtNLM"/>
    </source>
</evidence>